<feature type="region of interest" description="Disordered" evidence="1">
    <location>
        <begin position="140"/>
        <end position="159"/>
    </location>
</feature>
<evidence type="ECO:0000313" key="2">
    <source>
        <dbReference type="EMBL" id="AVM01878.1"/>
    </source>
</evidence>
<dbReference type="InterPro" id="IPR021226">
    <property type="entry name" value="Phage_gene29"/>
</dbReference>
<dbReference type="OrthoDB" id="4419629at2"/>
<proteinExistence type="predicted"/>
<evidence type="ECO:0008006" key="4">
    <source>
        <dbReference type="Google" id="ProtNLM"/>
    </source>
</evidence>
<feature type="region of interest" description="Disordered" evidence="1">
    <location>
        <begin position="1"/>
        <end position="23"/>
    </location>
</feature>
<dbReference type="Proteomes" id="UP000239814">
    <property type="component" value="Chromosome"/>
</dbReference>
<organism evidence="2 3">
    <name type="scientific">Gordonia iterans</name>
    <dbReference type="NCBI Taxonomy" id="1004901"/>
    <lineage>
        <taxon>Bacteria</taxon>
        <taxon>Bacillati</taxon>
        <taxon>Actinomycetota</taxon>
        <taxon>Actinomycetes</taxon>
        <taxon>Mycobacteriales</taxon>
        <taxon>Gordoniaceae</taxon>
        <taxon>Gordonia</taxon>
    </lineage>
</organism>
<feature type="compositionally biased region" description="Basic residues" evidence="1">
    <location>
        <begin position="1"/>
        <end position="11"/>
    </location>
</feature>
<dbReference type="Pfam" id="PF10910">
    <property type="entry name" value="Phage_gene29"/>
    <property type="match status" value="1"/>
</dbReference>
<dbReference type="AlphaFoldDB" id="A0A2S0KJL1"/>
<evidence type="ECO:0000256" key="1">
    <source>
        <dbReference type="SAM" id="MobiDB-lite"/>
    </source>
</evidence>
<dbReference type="KEGG" id="git:C6V83_18035"/>
<evidence type="ECO:0000313" key="3">
    <source>
        <dbReference type="Proteomes" id="UP000239814"/>
    </source>
</evidence>
<dbReference type="RefSeq" id="WP_105943581.1">
    <property type="nucleotide sequence ID" value="NZ_CP027433.1"/>
</dbReference>
<accession>A0A2S0KJL1</accession>
<keyword evidence="3" id="KW-1185">Reference proteome</keyword>
<protein>
    <recommendedName>
        <fullName evidence="4">DUF2744 domain-containing protein</fullName>
    </recommendedName>
</protein>
<name>A0A2S0KJL1_9ACTN</name>
<dbReference type="EMBL" id="CP027433">
    <property type="protein sequence ID" value="AVM01878.1"/>
    <property type="molecule type" value="Genomic_DNA"/>
</dbReference>
<sequence>MTKRGKKRSAKRSGNVVAPEFPRYETTDFDDPDDFAVWAFAGLPHMKGAPLGMPIPLIRWISRRLWDCGFRHHPELRTIKYRPPHAGMGVAMLSAAGEWVPIDEPDPEPDPESPAVAAARQVLGQLAPGQRRQVVNALGLTPQETAGDDPLVPYRKADGSTVMVTPAQARRYARAKKARREAAS</sequence>
<reference evidence="2 3" key="1">
    <citation type="submission" date="2018-03" db="EMBL/GenBank/DDBJ databases">
        <title>Characteristics and genome of n-alkane degrading marine bacteria Gordonia iterans isolated from crude oil contaminated in Tae-an, South Korea.</title>
        <authorList>
            <person name="Lee S.-S."/>
            <person name="Kim H."/>
        </authorList>
    </citation>
    <scope>NUCLEOTIDE SEQUENCE [LARGE SCALE GENOMIC DNA]</scope>
    <source>
        <strain evidence="2 3">Co17</strain>
    </source>
</reference>
<gene>
    <name evidence="2" type="ORF">C6V83_18035</name>
</gene>